<dbReference type="SUPFAM" id="SSF51182">
    <property type="entry name" value="RmlC-like cupins"/>
    <property type="match status" value="1"/>
</dbReference>
<dbReference type="GO" id="GO:0005634">
    <property type="term" value="C:nucleus"/>
    <property type="evidence" value="ECO:0007669"/>
    <property type="project" value="UniProtKB-SubCell"/>
</dbReference>
<evidence type="ECO:0000313" key="10">
    <source>
        <dbReference type="EMBL" id="KAF2250625.1"/>
    </source>
</evidence>
<dbReference type="GO" id="GO:0000776">
    <property type="term" value="C:kinetochore"/>
    <property type="evidence" value="ECO:0007669"/>
    <property type="project" value="InterPro"/>
</dbReference>
<comment type="subcellular location">
    <subcellularLocation>
        <location evidence="1">Nucleus</location>
    </subcellularLocation>
</comment>
<feature type="domain" description="Mif2 N-terminal" evidence="9">
    <location>
        <begin position="14"/>
        <end position="146"/>
    </location>
</feature>
<accession>A0A6A6IJ51</accession>
<comment type="function">
    <text evidence="5">Component of the kinetochore, a multiprotein complex that assembles on centromeric DNA and attaches chromosomes to spindle microtubules, mediating chromosome segregation and sister chromatid segregation during meiosis and mitosis. Component of the inner kinetochore constitutive centromere-associated network (CCAN), which serves as a structural platform for outer kinetochore assembly.</text>
</comment>
<feature type="compositionally biased region" description="Basic and acidic residues" evidence="7">
    <location>
        <begin position="279"/>
        <end position="289"/>
    </location>
</feature>
<evidence type="ECO:0000256" key="1">
    <source>
        <dbReference type="ARBA" id="ARBA00004123"/>
    </source>
</evidence>
<dbReference type="Pfam" id="PF11699">
    <property type="entry name" value="CENP-C_C"/>
    <property type="match status" value="1"/>
</dbReference>
<reference evidence="10" key="1">
    <citation type="journal article" date="2020" name="Stud. Mycol.">
        <title>101 Dothideomycetes genomes: a test case for predicting lifestyles and emergence of pathogens.</title>
        <authorList>
            <person name="Haridas S."/>
            <person name="Albert R."/>
            <person name="Binder M."/>
            <person name="Bloem J."/>
            <person name="Labutti K."/>
            <person name="Salamov A."/>
            <person name="Andreopoulos B."/>
            <person name="Baker S."/>
            <person name="Barry K."/>
            <person name="Bills G."/>
            <person name="Bluhm B."/>
            <person name="Cannon C."/>
            <person name="Castanera R."/>
            <person name="Culley D."/>
            <person name="Daum C."/>
            <person name="Ezra D."/>
            <person name="Gonzalez J."/>
            <person name="Henrissat B."/>
            <person name="Kuo A."/>
            <person name="Liang C."/>
            <person name="Lipzen A."/>
            <person name="Lutzoni F."/>
            <person name="Magnuson J."/>
            <person name="Mondo S."/>
            <person name="Nolan M."/>
            <person name="Ohm R."/>
            <person name="Pangilinan J."/>
            <person name="Park H.-J."/>
            <person name="Ramirez L."/>
            <person name="Alfaro M."/>
            <person name="Sun H."/>
            <person name="Tritt A."/>
            <person name="Yoshinaga Y."/>
            <person name="Zwiers L.-H."/>
            <person name="Turgeon B."/>
            <person name="Goodwin S."/>
            <person name="Spatafora J."/>
            <person name="Crous P."/>
            <person name="Grigoriev I."/>
        </authorList>
    </citation>
    <scope>NUCLEOTIDE SEQUENCE</scope>
    <source>
        <strain evidence="10">CBS 122368</strain>
    </source>
</reference>
<dbReference type="PANTHER" id="PTHR16684:SF11">
    <property type="entry name" value="CENTROMERE PROTEIN C"/>
    <property type="match status" value="1"/>
</dbReference>
<dbReference type="Proteomes" id="UP000800094">
    <property type="component" value="Unassembled WGS sequence"/>
</dbReference>
<feature type="compositionally biased region" description="Polar residues" evidence="7">
    <location>
        <begin position="153"/>
        <end position="163"/>
    </location>
</feature>
<dbReference type="OrthoDB" id="1939643at2759"/>
<feature type="domain" description="Mif2/CENP-C cupin" evidence="8">
    <location>
        <begin position="565"/>
        <end position="652"/>
    </location>
</feature>
<dbReference type="GO" id="GO:0019237">
    <property type="term" value="F:centromeric DNA binding"/>
    <property type="evidence" value="ECO:0007669"/>
    <property type="project" value="InterPro"/>
</dbReference>
<dbReference type="RefSeq" id="XP_033685629.1">
    <property type="nucleotide sequence ID" value="XM_033828580.1"/>
</dbReference>
<organism evidence="10 11">
    <name type="scientific">Trematosphaeria pertusa</name>
    <dbReference type="NCBI Taxonomy" id="390896"/>
    <lineage>
        <taxon>Eukaryota</taxon>
        <taxon>Fungi</taxon>
        <taxon>Dikarya</taxon>
        <taxon>Ascomycota</taxon>
        <taxon>Pezizomycotina</taxon>
        <taxon>Dothideomycetes</taxon>
        <taxon>Pleosporomycetidae</taxon>
        <taxon>Pleosporales</taxon>
        <taxon>Massarineae</taxon>
        <taxon>Trematosphaeriaceae</taxon>
        <taxon>Trematosphaeria</taxon>
    </lineage>
</organism>
<feature type="compositionally biased region" description="Basic residues" evidence="7">
    <location>
        <begin position="290"/>
        <end position="301"/>
    </location>
</feature>
<dbReference type="FunFam" id="2.60.120.10:FF:000033">
    <property type="entry name" value="Centromere protein C 1"/>
    <property type="match status" value="1"/>
</dbReference>
<keyword evidence="4" id="KW-0539">Nucleus</keyword>
<evidence type="ECO:0000259" key="9">
    <source>
        <dbReference type="Pfam" id="PF15624"/>
    </source>
</evidence>
<feature type="compositionally biased region" description="Basic residues" evidence="7">
    <location>
        <begin position="373"/>
        <end position="383"/>
    </location>
</feature>
<evidence type="ECO:0000313" key="11">
    <source>
        <dbReference type="Proteomes" id="UP000800094"/>
    </source>
</evidence>
<evidence type="ECO:0000256" key="2">
    <source>
        <dbReference type="ARBA" id="ARBA00010291"/>
    </source>
</evidence>
<proteinExistence type="inferred from homology"/>
<dbReference type="InterPro" id="IPR028929">
    <property type="entry name" value="Mif2_N"/>
</dbReference>
<dbReference type="InterPro" id="IPR025974">
    <property type="entry name" value="Mif2/CENP-C_cupin"/>
</dbReference>
<evidence type="ECO:0000256" key="7">
    <source>
        <dbReference type="SAM" id="MobiDB-lite"/>
    </source>
</evidence>
<comment type="similarity">
    <text evidence="2">Belongs to the CENP-C/MIF2 family.</text>
</comment>
<name>A0A6A6IJ51_9PLEO</name>
<keyword evidence="3" id="KW-0238">DNA-binding</keyword>
<dbReference type="InterPro" id="IPR014710">
    <property type="entry name" value="RmlC-like_jellyroll"/>
</dbReference>
<feature type="region of interest" description="Disordered" evidence="7">
    <location>
        <begin position="34"/>
        <end position="180"/>
    </location>
</feature>
<dbReference type="InterPro" id="IPR028386">
    <property type="entry name" value="CENP-C/Mif2/cnp3"/>
</dbReference>
<evidence type="ECO:0000256" key="6">
    <source>
        <dbReference type="ARBA" id="ARBA00075033"/>
    </source>
</evidence>
<protein>
    <recommendedName>
        <fullName evidence="6">CENP-C homolog</fullName>
    </recommendedName>
</protein>
<feature type="region of interest" description="Disordered" evidence="7">
    <location>
        <begin position="226"/>
        <end position="403"/>
    </location>
</feature>
<evidence type="ECO:0000256" key="3">
    <source>
        <dbReference type="ARBA" id="ARBA00023125"/>
    </source>
</evidence>
<sequence length="661" mass="73337">MAPSRKRENRENQFYDVGVQGRKTGITLEDRGVRDEHGLEPISGIFSSPEKSPPKRAAALRSGTITGSESMDIQESSLPDLATSTRLVRNERTHLPPPKSRSPMKTTLGSSPRRQSSMGPRVQPVNNVSSPFRAASHPAVNRRLDFDQEESSLQETPALSGSAQRRGMRRGMRRDVYDIEPSPIRAHSAVLEESMQEEITSNEDSIMVNAIAEESYVADIGNDSLAGAQIDGTDEVEESEVIPLPVKQPEKRGRKRKSDAVESAAEEEQEAPKTRRRGAAPEKVPEPQKKSKKFVAPRRSKRVSDMTEEESSAALDTTGGASELVEDASVVSKARGRPPKAKSQPEKPVPLEKKGKAKEKQKEKEDEEEPVFKKPKGLTKPKKKADPTTNGNEPEKEEVEGGKLVDVYGNPISQADLDQMSTTSAGSRFGRGRHLSVFRELDPDTVARIGRTGRHRVKPIDFWKNEQIQYDPEGNMQAIVRNEDKEPAPRKHGLGRVKGKKRALTAIEEEEEQELEPWEEDDGIFTGIYRDFDPVTEVSSSDLIEATVAWARKGIQPVDVADASFKFTKLASAGAENFLSWGCIELQADQMKRTKNSRRMHMVFNVMSGAVEVKVHENVFMVHRGGVWQVPRGNTYSIKNVGAGTSRIFFAQGCETRPSEE</sequence>
<feature type="compositionally biased region" description="Polar residues" evidence="7">
    <location>
        <begin position="63"/>
        <end position="87"/>
    </location>
</feature>
<dbReference type="EMBL" id="ML987193">
    <property type="protein sequence ID" value="KAF2250625.1"/>
    <property type="molecule type" value="Genomic_DNA"/>
</dbReference>
<evidence type="ECO:0000256" key="4">
    <source>
        <dbReference type="ARBA" id="ARBA00023242"/>
    </source>
</evidence>
<gene>
    <name evidence="10" type="ORF">BU26DRAFT_517450</name>
</gene>
<dbReference type="Pfam" id="PF15624">
    <property type="entry name" value="Mif2_N"/>
    <property type="match status" value="1"/>
</dbReference>
<evidence type="ECO:0000256" key="5">
    <source>
        <dbReference type="ARBA" id="ARBA00057947"/>
    </source>
</evidence>
<dbReference type="GO" id="GO:0051455">
    <property type="term" value="P:spindle attachment to meiosis I kinetochore"/>
    <property type="evidence" value="ECO:0007669"/>
    <property type="project" value="TreeGrafter"/>
</dbReference>
<feature type="compositionally biased region" description="Polar residues" evidence="7">
    <location>
        <begin position="103"/>
        <end position="130"/>
    </location>
</feature>
<evidence type="ECO:0000259" key="8">
    <source>
        <dbReference type="Pfam" id="PF11699"/>
    </source>
</evidence>
<dbReference type="Gene3D" id="2.60.120.10">
    <property type="entry name" value="Jelly Rolls"/>
    <property type="match status" value="1"/>
</dbReference>
<keyword evidence="11" id="KW-1185">Reference proteome</keyword>
<dbReference type="GO" id="GO:0051382">
    <property type="term" value="P:kinetochore assembly"/>
    <property type="evidence" value="ECO:0007669"/>
    <property type="project" value="InterPro"/>
</dbReference>
<dbReference type="PANTHER" id="PTHR16684">
    <property type="entry name" value="CENTROMERE PROTEIN C"/>
    <property type="match status" value="1"/>
</dbReference>
<dbReference type="InterPro" id="IPR011051">
    <property type="entry name" value="RmlC_Cupin_sf"/>
</dbReference>
<dbReference type="CDD" id="cd06993">
    <property type="entry name" value="cupin_CENP-C_C"/>
    <property type="match status" value="1"/>
</dbReference>
<dbReference type="GO" id="GO:0051315">
    <property type="term" value="P:attachment of mitotic spindle microtubules to kinetochore"/>
    <property type="evidence" value="ECO:0007669"/>
    <property type="project" value="TreeGrafter"/>
</dbReference>
<feature type="compositionally biased region" description="Basic and acidic residues" evidence="7">
    <location>
        <begin position="343"/>
        <end position="364"/>
    </location>
</feature>
<dbReference type="AlphaFoldDB" id="A0A6A6IJ51"/>
<dbReference type="GeneID" id="54581910"/>